<sequence>MFRKIKTKNVKLQFSSAGLFAFLILWLSHSLNCFLFPIMTDEIYIKLAKQSLLVQTNLARDVSKITNSRIYLFDNSNFFDNADVVIYNSIRTLTRSGKVAVLSQACQSLVGDSSLYKSLIPPEHISSDSIGVYLTHSNS</sequence>
<accession>A0A7T5UFV2</accession>
<dbReference type="EMBL" id="MW328754">
    <property type="protein sequence ID" value="QQG34660.1"/>
    <property type="molecule type" value="Genomic_RNA"/>
</dbReference>
<evidence type="ECO:0000259" key="1">
    <source>
        <dbReference type="Pfam" id="PF22532"/>
    </source>
</evidence>
<evidence type="ECO:0000313" key="2">
    <source>
        <dbReference type="EMBL" id="QQG34660.1"/>
    </source>
</evidence>
<name>A0A7T5UFV2_9VIRU</name>
<dbReference type="Pfam" id="PF22532">
    <property type="entry name" value="WIV_dom"/>
    <property type="match status" value="1"/>
</dbReference>
<organism evidence="2">
    <name type="scientific">Nasturtium officinale macula-like virus 1</name>
    <dbReference type="NCBI Taxonomy" id="2794440"/>
    <lineage>
        <taxon>Viruses</taxon>
        <taxon>Riboviria</taxon>
        <taxon>Orthornavirae</taxon>
        <taxon>Kitrinoviricota</taxon>
        <taxon>Alsuviricetes</taxon>
        <taxon>Tymovirales</taxon>
        <taxon>Tymoviridae</taxon>
    </lineage>
</organism>
<reference evidence="2" key="1">
    <citation type="submission" date="2020-11" db="EMBL/GenBank/DDBJ databases">
        <authorList>
            <person name="Bejerman N."/>
        </authorList>
    </citation>
    <scope>NUCLEOTIDE SEQUENCE</scope>
    <source>
        <strain evidence="2">Nastur</strain>
    </source>
</reference>
<proteinExistence type="predicted"/>
<dbReference type="InterPro" id="IPR054449">
    <property type="entry name" value="WIV_dom"/>
</dbReference>
<protein>
    <submittedName>
        <fullName evidence="2">ORF 3</fullName>
    </submittedName>
</protein>
<feature type="domain" description="Nonstructural protein WIV" evidence="1">
    <location>
        <begin position="47"/>
        <end position="107"/>
    </location>
</feature>